<accession>A0ACA9U4K2</accession>
<comment type="caution">
    <text evidence="1">The sequence shown here is derived from an EMBL/GenBank/DDBJ whole genome shotgun (WGS) entry which is preliminary data.</text>
</comment>
<gene>
    <name evidence="1" type="ORF">CRV2_00013769</name>
</gene>
<sequence length="525" mass="60615">MIFNLPLHPSLAQGSAMRQQSPPPLLRLPPKIRERIYFFAGLIRECPVAIVPFGKPTACFMPSRRRPAIDMCAFELRKSTRSPVRVATSAECLCPKFPKQLLLVCKQLHREVEEILYGENKFVIPAQDEAENLKVLNTISTNAVRSLRHLLVRLNSWPCIRGHSSPFSNPKACLICGSSANRADLEIPTHKRSQQIIETWENVCGRLANSDIASGQLHLEFVCDVEDLQTAQRVLKPLELLPCLKQCGIRLGRRPERELRSLARITSEKLTRKNQNTEGFLFFDLPREIRLQILRHTNTGPSSDSLTDERTIRVLNGKFDHRYPLTDLQPLAKAAMYSDASEIFYSENMFHFQGPFTKTLSVLDSIPVQLLKRLRRITFDLDSQKIFLWKHFNYHSQWRKLIRFLGKYCNPSNLLISITATDYRATTMRFGSEEDREDIMRHIYSVYVDVVRAVKKWLPGLRDFHLSFSIFLKLEAVLEKFVMGPNYDSSHGNRYPKARNTKWQLPNAPEYLTEIPAWHTDVQEL</sequence>
<dbReference type="EMBL" id="CADEHS020000024">
    <property type="protein sequence ID" value="CAG9948236.1"/>
    <property type="molecule type" value="Genomic_DNA"/>
</dbReference>
<name>A0ACA9U4K2_BIOOC</name>
<organism evidence="1 2">
    <name type="scientific">Clonostachys rosea f. rosea IK726</name>
    <dbReference type="NCBI Taxonomy" id="1349383"/>
    <lineage>
        <taxon>Eukaryota</taxon>
        <taxon>Fungi</taxon>
        <taxon>Dikarya</taxon>
        <taxon>Ascomycota</taxon>
        <taxon>Pezizomycotina</taxon>
        <taxon>Sordariomycetes</taxon>
        <taxon>Hypocreomycetidae</taxon>
        <taxon>Hypocreales</taxon>
        <taxon>Bionectriaceae</taxon>
        <taxon>Clonostachys</taxon>
    </lineage>
</organism>
<evidence type="ECO:0000313" key="2">
    <source>
        <dbReference type="Proteomes" id="UP000836387"/>
    </source>
</evidence>
<proteinExistence type="predicted"/>
<reference evidence="1" key="1">
    <citation type="submission" date="2020-04" db="EMBL/GenBank/DDBJ databases">
        <authorList>
            <person name="Broberg M."/>
        </authorList>
    </citation>
    <scope>NUCLEOTIDE SEQUENCE</scope>
</reference>
<keyword evidence="2" id="KW-1185">Reference proteome</keyword>
<evidence type="ECO:0000313" key="1">
    <source>
        <dbReference type="EMBL" id="CAG9948236.1"/>
    </source>
</evidence>
<dbReference type="Proteomes" id="UP000836387">
    <property type="component" value="Unassembled WGS sequence"/>
</dbReference>
<protein>
    <submittedName>
        <fullName evidence="1">Uncharacterized protein</fullName>
    </submittedName>
</protein>
<reference evidence="1" key="2">
    <citation type="submission" date="2021-10" db="EMBL/GenBank/DDBJ databases">
        <authorList>
            <person name="Piombo E."/>
        </authorList>
    </citation>
    <scope>NUCLEOTIDE SEQUENCE</scope>
</reference>